<dbReference type="InterPro" id="IPR056696">
    <property type="entry name" value="DUF7794"/>
</dbReference>
<gene>
    <name evidence="4" type="ORF">JCGZ_01140</name>
</gene>
<keyword evidence="5" id="KW-1185">Reference proteome</keyword>
<dbReference type="Pfam" id="PF25070">
    <property type="entry name" value="DUF7794"/>
    <property type="match status" value="1"/>
</dbReference>
<evidence type="ECO:0000313" key="4">
    <source>
        <dbReference type="EMBL" id="KDP39383.1"/>
    </source>
</evidence>
<feature type="chain" id="PRO_5001639961" description="DUF7794 domain-containing protein" evidence="2">
    <location>
        <begin position="25"/>
        <end position="374"/>
    </location>
</feature>
<keyword evidence="2" id="KW-0732">Signal</keyword>
<dbReference type="PANTHER" id="PTHR37735:SF1">
    <property type="entry name" value="OS08G0567000 PROTEIN"/>
    <property type="match status" value="1"/>
</dbReference>
<name>A0A067KWM2_JATCU</name>
<keyword evidence="1" id="KW-0472">Membrane</keyword>
<reference evidence="4 5" key="1">
    <citation type="journal article" date="2014" name="PLoS ONE">
        <title>Global Analysis of Gene Expression Profiles in Physic Nut (Jatropha curcas L.) Seedlings Exposed to Salt Stress.</title>
        <authorList>
            <person name="Zhang L."/>
            <person name="Zhang C."/>
            <person name="Wu P."/>
            <person name="Chen Y."/>
            <person name="Li M."/>
            <person name="Jiang H."/>
            <person name="Wu G."/>
        </authorList>
    </citation>
    <scope>NUCLEOTIDE SEQUENCE [LARGE SCALE GENOMIC DNA]</scope>
    <source>
        <strain evidence="5">cv. GZQX0401</strain>
        <tissue evidence="4">Young leaves</tissue>
    </source>
</reference>
<accession>A0A067KWM2</accession>
<dbReference type="EMBL" id="KK914353">
    <property type="protein sequence ID" value="KDP39383.1"/>
    <property type="molecule type" value="Genomic_DNA"/>
</dbReference>
<dbReference type="OrthoDB" id="1928130at2759"/>
<evidence type="ECO:0000256" key="2">
    <source>
        <dbReference type="SAM" id="SignalP"/>
    </source>
</evidence>
<feature type="transmembrane region" description="Helical" evidence="1">
    <location>
        <begin position="337"/>
        <end position="357"/>
    </location>
</feature>
<evidence type="ECO:0000259" key="3">
    <source>
        <dbReference type="Pfam" id="PF25070"/>
    </source>
</evidence>
<evidence type="ECO:0000313" key="5">
    <source>
        <dbReference type="Proteomes" id="UP000027138"/>
    </source>
</evidence>
<keyword evidence="1" id="KW-0812">Transmembrane</keyword>
<feature type="domain" description="DUF7794" evidence="3">
    <location>
        <begin position="27"/>
        <end position="290"/>
    </location>
</feature>
<dbReference type="AlphaFoldDB" id="A0A067KWM2"/>
<keyword evidence="1" id="KW-1133">Transmembrane helix</keyword>
<evidence type="ECO:0000256" key="1">
    <source>
        <dbReference type="SAM" id="Phobius"/>
    </source>
</evidence>
<dbReference type="Proteomes" id="UP000027138">
    <property type="component" value="Unassembled WGS sequence"/>
</dbReference>
<feature type="signal peptide" evidence="2">
    <location>
        <begin position="1"/>
        <end position="24"/>
    </location>
</feature>
<organism evidence="4 5">
    <name type="scientific">Jatropha curcas</name>
    <name type="common">Barbados nut</name>
    <dbReference type="NCBI Taxonomy" id="180498"/>
    <lineage>
        <taxon>Eukaryota</taxon>
        <taxon>Viridiplantae</taxon>
        <taxon>Streptophyta</taxon>
        <taxon>Embryophyta</taxon>
        <taxon>Tracheophyta</taxon>
        <taxon>Spermatophyta</taxon>
        <taxon>Magnoliopsida</taxon>
        <taxon>eudicotyledons</taxon>
        <taxon>Gunneridae</taxon>
        <taxon>Pentapetalae</taxon>
        <taxon>rosids</taxon>
        <taxon>fabids</taxon>
        <taxon>Malpighiales</taxon>
        <taxon>Euphorbiaceae</taxon>
        <taxon>Crotonoideae</taxon>
        <taxon>Jatropheae</taxon>
        <taxon>Jatropha</taxon>
    </lineage>
</organism>
<sequence length="374" mass="40568">MEFRLRSVFHLLIVSSLLCTLARAETTGSVFFIDGQNHQYLRKPLSTNDVVQSHSMSPLEVGAAVSVLLGFQPPTTLSAAGSSKLNEVLMPNPFDRPRAVFVLEVTGVNDMVNPENALFTNAFESKVILGSGKAQIELPDEEVSVVSLVEKLSDCTDKELSDLASWLGGSYITDAFGPLNGELIIPLAGGANVNLDMSKKLDKEFIASLLALFHNSRRAIELHEDLSQVAQGPAELIMGSFDGIKALEGQYGQGVVVQQRMELLLATLSKMLDSFQVAYKGQIVGIIICNDASSSESEMMLNVILNSRPSARWLAEVKGSNATNATLVEVALVRKTLAWLTGIILIISTLLGIYLLLNMPLTRDTLLYSNVKLD</sequence>
<proteinExistence type="predicted"/>
<protein>
    <recommendedName>
        <fullName evidence="3">DUF7794 domain-containing protein</fullName>
    </recommendedName>
</protein>
<dbReference type="STRING" id="180498.A0A067KWM2"/>
<dbReference type="GO" id="GO:0012505">
    <property type="term" value="C:endomembrane system"/>
    <property type="evidence" value="ECO:0007669"/>
    <property type="project" value="TreeGrafter"/>
</dbReference>
<dbReference type="PANTHER" id="PTHR37735">
    <property type="entry name" value="OS08G0567000 PROTEIN"/>
    <property type="match status" value="1"/>
</dbReference>